<dbReference type="Proteomes" id="UP001239445">
    <property type="component" value="Unassembled WGS sequence"/>
</dbReference>
<feature type="compositionally biased region" description="Acidic residues" evidence="1">
    <location>
        <begin position="172"/>
        <end position="194"/>
    </location>
</feature>
<dbReference type="AlphaFoldDB" id="A0AAJ0BIC2"/>
<protein>
    <submittedName>
        <fullName evidence="2">Uncharacterized protein</fullName>
    </submittedName>
</protein>
<evidence type="ECO:0000313" key="2">
    <source>
        <dbReference type="EMBL" id="KAK1758828.1"/>
    </source>
</evidence>
<keyword evidence="3" id="KW-1185">Reference proteome</keyword>
<name>A0AAJ0BIC2_9PEZI</name>
<evidence type="ECO:0000313" key="3">
    <source>
        <dbReference type="Proteomes" id="UP001239445"/>
    </source>
</evidence>
<evidence type="ECO:0000256" key="1">
    <source>
        <dbReference type="SAM" id="MobiDB-lite"/>
    </source>
</evidence>
<gene>
    <name evidence="2" type="ORF">QBC47DRAFT_356746</name>
</gene>
<comment type="caution">
    <text evidence="2">The sequence shown here is derived from an EMBL/GenBank/DDBJ whole genome shotgun (WGS) entry which is preliminary data.</text>
</comment>
<reference evidence="2" key="1">
    <citation type="submission" date="2023-06" db="EMBL/GenBank/DDBJ databases">
        <title>Genome-scale phylogeny and comparative genomics of the fungal order Sordariales.</title>
        <authorList>
            <consortium name="Lawrence Berkeley National Laboratory"/>
            <person name="Hensen N."/>
            <person name="Bonometti L."/>
            <person name="Westerberg I."/>
            <person name="Brannstrom I.O."/>
            <person name="Guillou S."/>
            <person name="Cros-Aarteil S."/>
            <person name="Calhoun S."/>
            <person name="Haridas S."/>
            <person name="Kuo A."/>
            <person name="Mondo S."/>
            <person name="Pangilinan J."/>
            <person name="Riley R."/>
            <person name="Labutti K."/>
            <person name="Andreopoulos B."/>
            <person name="Lipzen A."/>
            <person name="Chen C."/>
            <person name="Yanf M."/>
            <person name="Daum C."/>
            <person name="Ng V."/>
            <person name="Clum A."/>
            <person name="Steindorff A."/>
            <person name="Ohm R."/>
            <person name="Martin F."/>
            <person name="Silar P."/>
            <person name="Natvig D."/>
            <person name="Lalanne C."/>
            <person name="Gautier V."/>
            <person name="Ament-Velasquez S.L."/>
            <person name="Kruys A."/>
            <person name="Hutchinson M.I."/>
            <person name="Powell A.J."/>
            <person name="Barry K."/>
            <person name="Miller A.N."/>
            <person name="Grigoriev I.V."/>
            <person name="Debuchy R."/>
            <person name="Gladieux P."/>
            <person name="Thoren M.H."/>
            <person name="Johannesson H."/>
        </authorList>
    </citation>
    <scope>NUCLEOTIDE SEQUENCE</scope>
    <source>
        <strain evidence="2">PSN4</strain>
    </source>
</reference>
<feature type="compositionally biased region" description="Basic residues" evidence="1">
    <location>
        <begin position="199"/>
        <end position="213"/>
    </location>
</feature>
<organism evidence="2 3">
    <name type="scientific">Echria macrotheca</name>
    <dbReference type="NCBI Taxonomy" id="438768"/>
    <lineage>
        <taxon>Eukaryota</taxon>
        <taxon>Fungi</taxon>
        <taxon>Dikarya</taxon>
        <taxon>Ascomycota</taxon>
        <taxon>Pezizomycotina</taxon>
        <taxon>Sordariomycetes</taxon>
        <taxon>Sordariomycetidae</taxon>
        <taxon>Sordariales</taxon>
        <taxon>Schizotheciaceae</taxon>
        <taxon>Echria</taxon>
    </lineage>
</organism>
<feature type="region of interest" description="Disordered" evidence="1">
    <location>
        <begin position="163"/>
        <end position="222"/>
    </location>
</feature>
<proteinExistence type="predicted"/>
<dbReference type="EMBL" id="MU839828">
    <property type="protein sequence ID" value="KAK1758828.1"/>
    <property type="molecule type" value="Genomic_DNA"/>
</dbReference>
<accession>A0AAJ0BIC2</accession>
<sequence>MTIATHDLPALMRNGLRWDVRHIVPKFSFWAPRSDADAFMPTGLSSSHQSFRSWKVTQCTDTFFRQSKWKGTVTVWTDSFSTLAGFRLDMLCGSDIDYAVVHNNRGNQVFLYDRSADKIINCMDETGRASVYWLWPEKCLEEAEKNGLEFPLRVGPTLRTLEKESRHKCEERSDEEQEDTEEEETEQDTEEEDTEHEKRGRKLRRGVSPHRRQQSAETSAQRAFEQRCDLIGDIMFFPIFATLGVFN</sequence>